<evidence type="ECO:0000313" key="1">
    <source>
        <dbReference type="EMBL" id="CAG8743605.1"/>
    </source>
</evidence>
<evidence type="ECO:0000313" key="2">
    <source>
        <dbReference type="Proteomes" id="UP000789901"/>
    </source>
</evidence>
<name>A0ABN7V8D5_GIGMA</name>
<organism evidence="1 2">
    <name type="scientific">Gigaspora margarita</name>
    <dbReference type="NCBI Taxonomy" id="4874"/>
    <lineage>
        <taxon>Eukaryota</taxon>
        <taxon>Fungi</taxon>
        <taxon>Fungi incertae sedis</taxon>
        <taxon>Mucoromycota</taxon>
        <taxon>Glomeromycotina</taxon>
        <taxon>Glomeromycetes</taxon>
        <taxon>Diversisporales</taxon>
        <taxon>Gigasporaceae</taxon>
        <taxon>Gigaspora</taxon>
    </lineage>
</organism>
<accession>A0ABN7V8D5</accession>
<keyword evidence="2" id="KW-1185">Reference proteome</keyword>
<comment type="caution">
    <text evidence="1">The sequence shown here is derived from an EMBL/GenBank/DDBJ whole genome shotgun (WGS) entry which is preliminary data.</text>
</comment>
<reference evidence="1 2" key="1">
    <citation type="submission" date="2021-06" db="EMBL/GenBank/DDBJ databases">
        <authorList>
            <person name="Kallberg Y."/>
            <person name="Tangrot J."/>
            <person name="Rosling A."/>
        </authorList>
    </citation>
    <scope>NUCLEOTIDE SEQUENCE [LARGE SCALE GENOMIC DNA]</scope>
    <source>
        <strain evidence="1 2">120-4 pot B 10/14</strain>
    </source>
</reference>
<protein>
    <submittedName>
        <fullName evidence="1">14209_t:CDS:1</fullName>
    </submittedName>
</protein>
<dbReference type="EMBL" id="CAJVQB010010882">
    <property type="protein sequence ID" value="CAG8743605.1"/>
    <property type="molecule type" value="Genomic_DNA"/>
</dbReference>
<gene>
    <name evidence="1" type="ORF">GMARGA_LOCUS15639</name>
</gene>
<feature type="non-terminal residue" evidence="1">
    <location>
        <position position="1"/>
    </location>
</feature>
<dbReference type="Proteomes" id="UP000789901">
    <property type="component" value="Unassembled WGS sequence"/>
</dbReference>
<proteinExistence type="predicted"/>
<sequence>LNMAGIIKEVDANYTKYTNTSEDTSIAKAIEKVDAEYMEYTNASNVKILVC</sequence>